<dbReference type="Proteomes" id="UP001248067">
    <property type="component" value="Unassembled WGS sequence"/>
</dbReference>
<dbReference type="SUPFAM" id="SSF52540">
    <property type="entry name" value="P-loop containing nucleoside triphosphate hydrolases"/>
    <property type="match status" value="1"/>
</dbReference>
<accession>A0ABU2DXR6</accession>
<comment type="caution">
    <text evidence="2">The sequence shown here is derived from an EMBL/GenBank/DDBJ whole genome shotgun (WGS) entry which is preliminary data.</text>
</comment>
<dbReference type="EMBL" id="VJSY01000004">
    <property type="protein sequence ID" value="MDR8752380.1"/>
    <property type="molecule type" value="Genomic_DNA"/>
</dbReference>
<dbReference type="PANTHER" id="PTHR12873">
    <property type="entry name" value="T7-LIKE MITOCHONDRIAL DNA HELICASE"/>
    <property type="match status" value="1"/>
</dbReference>
<keyword evidence="3" id="KW-1185">Reference proteome</keyword>
<dbReference type="InterPro" id="IPR027417">
    <property type="entry name" value="P-loop_NTPase"/>
</dbReference>
<feature type="domain" description="SF4 helicase" evidence="1">
    <location>
        <begin position="1"/>
        <end position="190"/>
    </location>
</feature>
<dbReference type="InterPro" id="IPR007694">
    <property type="entry name" value="DNA_helicase_DnaB-like_C"/>
</dbReference>
<dbReference type="Pfam" id="PF03796">
    <property type="entry name" value="DnaB_C"/>
    <property type="match status" value="1"/>
</dbReference>
<sequence>MQGKRLAKQLGGLDRPAPEYLDHMGTWLRDRMWVFDLVGVAAIERLITVFTYGFKRYGIRHFVIDSLMMTDVPEDGHGAMTAQKEAMRLLANFARQYNVHVHLVAHPRKGQDEKRSPGKMDVGGSGKITDAADNVFSVWSAQKEQDDESVDEPDAFLTLLKSRNGETQRRSLALFFNRDCMQFGPSESRRPHIYLPFSCASEEYSC</sequence>
<dbReference type="RefSeq" id="WP_244131337.1">
    <property type="nucleotide sequence ID" value="NZ_CADFDQ010000003.1"/>
</dbReference>
<evidence type="ECO:0000313" key="2">
    <source>
        <dbReference type="EMBL" id="MDR8752380.1"/>
    </source>
</evidence>
<name>A0ABU2DXR6_9BURK</name>
<protein>
    <recommendedName>
        <fullName evidence="1">SF4 helicase domain-containing protein</fullName>
    </recommendedName>
</protein>
<dbReference type="PROSITE" id="PS51199">
    <property type="entry name" value="SF4_HELICASE"/>
    <property type="match status" value="1"/>
</dbReference>
<dbReference type="InterPro" id="IPR027032">
    <property type="entry name" value="Twinkle-like"/>
</dbReference>
<reference evidence="2 3" key="1">
    <citation type="submission" date="2019-06" db="EMBL/GenBank/DDBJ databases">
        <title>Evolution of Burkholderia multivorans in the lungs of Cystic Fibrosis patients.</title>
        <authorList>
            <person name="Moreira L.M."/>
        </authorList>
    </citation>
    <scope>NUCLEOTIDE SEQUENCE [LARGE SCALE GENOMIC DNA]</scope>
    <source>
        <strain evidence="2 3">VC13239</strain>
    </source>
</reference>
<gene>
    <name evidence="2" type="ORF">FEQ00_00784</name>
</gene>
<dbReference type="Gene3D" id="3.40.50.300">
    <property type="entry name" value="P-loop containing nucleotide triphosphate hydrolases"/>
    <property type="match status" value="1"/>
</dbReference>
<dbReference type="PANTHER" id="PTHR12873:SF0">
    <property type="entry name" value="TWINKLE MTDNA HELICASE"/>
    <property type="match status" value="1"/>
</dbReference>
<evidence type="ECO:0000259" key="1">
    <source>
        <dbReference type="PROSITE" id="PS51199"/>
    </source>
</evidence>
<proteinExistence type="predicted"/>
<evidence type="ECO:0000313" key="3">
    <source>
        <dbReference type="Proteomes" id="UP001248067"/>
    </source>
</evidence>
<organism evidence="2 3">
    <name type="scientific">Burkholderia pseudomultivorans</name>
    <dbReference type="NCBI Taxonomy" id="1207504"/>
    <lineage>
        <taxon>Bacteria</taxon>
        <taxon>Pseudomonadati</taxon>
        <taxon>Pseudomonadota</taxon>
        <taxon>Betaproteobacteria</taxon>
        <taxon>Burkholderiales</taxon>
        <taxon>Burkholderiaceae</taxon>
        <taxon>Burkholderia</taxon>
        <taxon>Burkholderia cepacia complex</taxon>
    </lineage>
</organism>